<sequence>MTSPSPTRRRDAARTRQLLLDAARHRFASDGYAATTVRDIADDAGVNVALISRYFQSKEGLFEACLTSAVDDMRRAAGSATLAEVPERIAEQAAGIDSDGFPRQLVLLLRSSGDARADEIRAGILRSYAQNLAVLAGWQEGDDELLLRAQVTIAASLGIAMLRSKTKLEPLASATKDDLVGPLTDLIEGVLGRRA</sequence>
<evidence type="ECO:0000256" key="1">
    <source>
        <dbReference type="ARBA" id="ARBA00023125"/>
    </source>
</evidence>
<gene>
    <name evidence="4" type="ORF">OWR29_15450</name>
</gene>
<dbReference type="InterPro" id="IPR001647">
    <property type="entry name" value="HTH_TetR"/>
</dbReference>
<feature type="DNA-binding region" description="H-T-H motif" evidence="2">
    <location>
        <begin position="36"/>
        <end position="55"/>
    </location>
</feature>
<organism evidence="4 5">
    <name type="scientific">Paractinoplanes pyxinae</name>
    <dbReference type="NCBI Taxonomy" id="2997416"/>
    <lineage>
        <taxon>Bacteria</taxon>
        <taxon>Bacillati</taxon>
        <taxon>Actinomycetota</taxon>
        <taxon>Actinomycetes</taxon>
        <taxon>Micromonosporales</taxon>
        <taxon>Micromonosporaceae</taxon>
        <taxon>Paractinoplanes</taxon>
    </lineage>
</organism>
<proteinExistence type="predicted"/>
<evidence type="ECO:0000259" key="3">
    <source>
        <dbReference type="PROSITE" id="PS50977"/>
    </source>
</evidence>
<dbReference type="PROSITE" id="PS50977">
    <property type="entry name" value="HTH_TETR_2"/>
    <property type="match status" value="1"/>
</dbReference>
<dbReference type="InterPro" id="IPR036271">
    <property type="entry name" value="Tet_transcr_reg_TetR-rel_C_sf"/>
</dbReference>
<dbReference type="PROSITE" id="PS01081">
    <property type="entry name" value="HTH_TETR_1"/>
    <property type="match status" value="1"/>
</dbReference>
<dbReference type="SUPFAM" id="SSF48498">
    <property type="entry name" value="Tetracyclin repressor-like, C-terminal domain"/>
    <property type="match status" value="1"/>
</dbReference>
<dbReference type="Gene3D" id="1.10.357.10">
    <property type="entry name" value="Tetracycline Repressor, domain 2"/>
    <property type="match status" value="1"/>
</dbReference>
<evidence type="ECO:0000313" key="4">
    <source>
        <dbReference type="EMBL" id="MCY1139394.1"/>
    </source>
</evidence>
<dbReference type="InterPro" id="IPR009057">
    <property type="entry name" value="Homeodomain-like_sf"/>
</dbReference>
<dbReference type="SUPFAM" id="SSF46689">
    <property type="entry name" value="Homeodomain-like"/>
    <property type="match status" value="1"/>
</dbReference>
<evidence type="ECO:0000256" key="2">
    <source>
        <dbReference type="PROSITE-ProRule" id="PRU00335"/>
    </source>
</evidence>
<keyword evidence="5" id="KW-1185">Reference proteome</keyword>
<dbReference type="Pfam" id="PF17920">
    <property type="entry name" value="TetR_C_16"/>
    <property type="match status" value="1"/>
</dbReference>
<name>A0ABT4AYW5_9ACTN</name>
<evidence type="ECO:0000313" key="5">
    <source>
        <dbReference type="Proteomes" id="UP001151002"/>
    </source>
</evidence>
<dbReference type="PRINTS" id="PR00455">
    <property type="entry name" value="HTHTETR"/>
</dbReference>
<dbReference type="PANTHER" id="PTHR30055">
    <property type="entry name" value="HTH-TYPE TRANSCRIPTIONAL REGULATOR RUTR"/>
    <property type="match status" value="1"/>
</dbReference>
<dbReference type="InterPro" id="IPR041678">
    <property type="entry name" value="TetR_C_16"/>
</dbReference>
<dbReference type="InterPro" id="IPR023772">
    <property type="entry name" value="DNA-bd_HTH_TetR-type_CS"/>
</dbReference>
<dbReference type="EMBL" id="JAPNTZ010000005">
    <property type="protein sequence ID" value="MCY1139394.1"/>
    <property type="molecule type" value="Genomic_DNA"/>
</dbReference>
<dbReference type="Proteomes" id="UP001151002">
    <property type="component" value="Unassembled WGS sequence"/>
</dbReference>
<accession>A0ABT4AYW5</accession>
<reference evidence="4" key="1">
    <citation type="submission" date="2022-11" db="EMBL/GenBank/DDBJ databases">
        <authorList>
            <person name="Somphong A."/>
            <person name="Phongsopitanun W."/>
        </authorList>
    </citation>
    <scope>NUCLEOTIDE SEQUENCE</scope>
    <source>
        <strain evidence="4">Pm04-4</strain>
    </source>
</reference>
<dbReference type="InterPro" id="IPR050109">
    <property type="entry name" value="HTH-type_TetR-like_transc_reg"/>
</dbReference>
<dbReference type="RefSeq" id="WP_267563512.1">
    <property type="nucleotide sequence ID" value="NZ_JAPNTZ010000005.1"/>
</dbReference>
<dbReference type="PANTHER" id="PTHR30055:SF235">
    <property type="entry name" value="TRANSCRIPTIONAL REGULATORY PROTEIN"/>
    <property type="match status" value="1"/>
</dbReference>
<feature type="domain" description="HTH tetR-type" evidence="3">
    <location>
        <begin position="13"/>
        <end position="73"/>
    </location>
</feature>
<protein>
    <submittedName>
        <fullName evidence="4">TetR family transcriptional regulator</fullName>
    </submittedName>
</protein>
<comment type="caution">
    <text evidence="4">The sequence shown here is derived from an EMBL/GenBank/DDBJ whole genome shotgun (WGS) entry which is preliminary data.</text>
</comment>
<keyword evidence="1 2" id="KW-0238">DNA-binding</keyword>
<dbReference type="Pfam" id="PF00440">
    <property type="entry name" value="TetR_N"/>
    <property type="match status" value="1"/>
</dbReference>